<sequence length="200" mass="23238">PLLKLADGVINTVQDLRILIKKDHIKDLIFEESDKPDLEAIDFLEKSQAGGFSIRSHEDFDWITSYPWVLQTHEMDDRYFFSSVSPRFRNICVKIRNAQNDMRGFIWLVQNGEKMSIPYVTLGKEAEPAASRIINYYMQTGRISYMTTYQSTLIEFFKPGPMLGTRNMIQNYFCTRDLIKQLPDLKSVQFQDGDGDVVFV</sequence>
<comment type="caution">
    <text evidence="1">The sequence shown here is derived from an EMBL/GenBank/DDBJ whole genome shotgun (WGS) entry which is preliminary data.</text>
</comment>
<reference evidence="1" key="1">
    <citation type="journal article" date="2015" name="Nature">
        <title>Complex archaea that bridge the gap between prokaryotes and eukaryotes.</title>
        <authorList>
            <person name="Spang A."/>
            <person name="Saw J.H."/>
            <person name="Jorgensen S.L."/>
            <person name="Zaremba-Niedzwiedzka K."/>
            <person name="Martijn J."/>
            <person name="Lind A.E."/>
            <person name="van Eijk R."/>
            <person name="Schleper C."/>
            <person name="Guy L."/>
            <person name="Ettema T.J."/>
        </authorList>
    </citation>
    <scope>NUCLEOTIDE SEQUENCE</scope>
</reference>
<name>A0A0F8Z8K4_9ZZZZ</name>
<organism evidence="1">
    <name type="scientific">marine sediment metagenome</name>
    <dbReference type="NCBI Taxonomy" id="412755"/>
    <lineage>
        <taxon>unclassified sequences</taxon>
        <taxon>metagenomes</taxon>
        <taxon>ecological metagenomes</taxon>
    </lineage>
</organism>
<accession>A0A0F8Z8K4</accession>
<dbReference type="AlphaFoldDB" id="A0A0F8Z8K4"/>
<dbReference type="EMBL" id="LAZR01049263">
    <property type="protein sequence ID" value="KKK90058.1"/>
    <property type="molecule type" value="Genomic_DNA"/>
</dbReference>
<gene>
    <name evidence="1" type="ORF">LCGC14_2726880</name>
</gene>
<protein>
    <submittedName>
        <fullName evidence="1">Uncharacterized protein</fullName>
    </submittedName>
</protein>
<evidence type="ECO:0000313" key="1">
    <source>
        <dbReference type="EMBL" id="KKK90058.1"/>
    </source>
</evidence>
<feature type="non-terminal residue" evidence="1">
    <location>
        <position position="1"/>
    </location>
</feature>
<proteinExistence type="predicted"/>